<dbReference type="AlphaFoldDB" id="A0A848F8M1"/>
<dbReference type="GO" id="GO:0030246">
    <property type="term" value="F:carbohydrate binding"/>
    <property type="evidence" value="ECO:0007669"/>
    <property type="project" value="UniProtKB-UniRule"/>
</dbReference>
<dbReference type="Proteomes" id="UP000574067">
    <property type="component" value="Unassembled WGS sequence"/>
</dbReference>
<dbReference type="PIRSF" id="PIRSF016020">
    <property type="entry name" value="PHexose_mutarotase"/>
    <property type="match status" value="1"/>
</dbReference>
<comment type="similarity">
    <text evidence="2 4">Belongs to the glucose-6-phosphate 1-epimerase family.</text>
</comment>
<evidence type="ECO:0000313" key="6">
    <source>
        <dbReference type="EMBL" id="NML15702.1"/>
    </source>
</evidence>
<evidence type="ECO:0000313" key="7">
    <source>
        <dbReference type="Proteomes" id="UP000574067"/>
    </source>
</evidence>
<evidence type="ECO:0000256" key="4">
    <source>
        <dbReference type="PIRNR" id="PIRNR016020"/>
    </source>
</evidence>
<dbReference type="InterPro" id="IPR011013">
    <property type="entry name" value="Gal_mutarotase_sf_dom"/>
</dbReference>
<reference evidence="6 7" key="1">
    <citation type="submission" date="2020-04" db="EMBL/GenBank/DDBJ databases">
        <title>Azohydromonas sp. isolated from soil.</title>
        <authorList>
            <person name="Dahal R.H."/>
        </authorList>
    </citation>
    <scope>NUCLEOTIDE SEQUENCE [LARGE SCALE GENOMIC DNA]</scope>
    <source>
        <strain evidence="6 7">G-1-1-14</strain>
    </source>
</reference>
<feature type="active site" evidence="5">
    <location>
        <position position="234"/>
    </location>
</feature>
<dbReference type="SUPFAM" id="SSF74650">
    <property type="entry name" value="Galactose mutarotase-like"/>
    <property type="match status" value="1"/>
</dbReference>
<dbReference type="InterPro" id="IPR008183">
    <property type="entry name" value="Aldose_1/G6P_1-epimerase"/>
</dbReference>
<evidence type="ECO:0000256" key="3">
    <source>
        <dbReference type="ARBA" id="ARBA00023235"/>
    </source>
</evidence>
<comment type="catalytic activity">
    <reaction evidence="1">
        <text>alpha-D-glucose 6-phosphate = beta-D-glucose 6-phosphate</text>
        <dbReference type="Rhea" id="RHEA:16249"/>
        <dbReference type="ChEBI" id="CHEBI:58225"/>
        <dbReference type="ChEBI" id="CHEBI:58247"/>
        <dbReference type="EC" id="5.1.3.15"/>
    </reaction>
</comment>
<dbReference type="GO" id="GO:0047938">
    <property type="term" value="F:glucose-6-phosphate 1-epimerase activity"/>
    <property type="evidence" value="ECO:0007669"/>
    <property type="project" value="UniProtKB-UniRule"/>
</dbReference>
<organism evidence="6 7">
    <name type="scientific">Azohydromonas caseinilytica</name>
    <dbReference type="NCBI Taxonomy" id="2728836"/>
    <lineage>
        <taxon>Bacteria</taxon>
        <taxon>Pseudomonadati</taxon>
        <taxon>Pseudomonadota</taxon>
        <taxon>Betaproteobacteria</taxon>
        <taxon>Burkholderiales</taxon>
        <taxon>Sphaerotilaceae</taxon>
        <taxon>Azohydromonas</taxon>
    </lineage>
</organism>
<evidence type="ECO:0000256" key="5">
    <source>
        <dbReference type="PIRSR" id="PIRSR016020-1"/>
    </source>
</evidence>
<feature type="active site" evidence="5">
    <location>
        <position position="133"/>
    </location>
</feature>
<dbReference type="GO" id="GO:0005975">
    <property type="term" value="P:carbohydrate metabolic process"/>
    <property type="evidence" value="ECO:0007669"/>
    <property type="project" value="InterPro"/>
</dbReference>
<evidence type="ECO:0000256" key="2">
    <source>
        <dbReference type="ARBA" id="ARBA00005866"/>
    </source>
</evidence>
<keyword evidence="7" id="KW-1185">Reference proteome</keyword>
<dbReference type="InterPro" id="IPR014718">
    <property type="entry name" value="GH-type_carb-bd"/>
</dbReference>
<comment type="caution">
    <text evidence="6">The sequence shown here is derived from an EMBL/GenBank/DDBJ whole genome shotgun (WGS) entry which is preliminary data.</text>
</comment>
<gene>
    <name evidence="6" type="ORF">HHL10_12050</name>
</gene>
<dbReference type="PANTHER" id="PTHR11122">
    <property type="entry name" value="APOSPORY-ASSOCIATED PROTEIN C-RELATED"/>
    <property type="match status" value="1"/>
</dbReference>
<dbReference type="Gene3D" id="2.70.98.10">
    <property type="match status" value="1"/>
</dbReference>
<proteinExistence type="inferred from homology"/>
<dbReference type="EC" id="5.1.3.15" evidence="4"/>
<accession>A0A848F8M1</accession>
<dbReference type="InterPro" id="IPR025532">
    <property type="entry name" value="G6P_1-epimerase"/>
</dbReference>
<dbReference type="EMBL" id="JABBFW010000007">
    <property type="protein sequence ID" value="NML15702.1"/>
    <property type="molecule type" value="Genomic_DNA"/>
</dbReference>
<name>A0A848F8M1_9BURK</name>
<keyword evidence="3 4" id="KW-0413">Isomerase</keyword>
<dbReference type="GO" id="GO:0005737">
    <property type="term" value="C:cytoplasm"/>
    <property type="evidence" value="ECO:0007669"/>
    <property type="project" value="TreeGrafter"/>
</dbReference>
<dbReference type="PANTHER" id="PTHR11122:SF13">
    <property type="entry name" value="GLUCOSE-6-PHOSPHATE 1-EPIMERASE"/>
    <property type="match status" value="1"/>
</dbReference>
<sequence>MVMTLLTHRPLGAQVLQADLSGTPVFYCSPLASQFMGPARGGVPVLFPQFADVGPLVKHGFARNMDWTLLEHGADAGQERLHYVLEIAKGDVSVWPHAVRLELEVWAQGQRVDFRFTVLNTGDSEFSFTGGLHPYFAVDDSLQARVLGLQGLPVSDRYQPELTRQDEAELQFGENIVERLYAGSPALTLLSGATRLKLTASNFSEWMVWNPGREGAQALKDLPDGDWRQFICIEPVRVRQPVVLAVGEKFVGMLGVEVEERAA</sequence>
<protein>
    <recommendedName>
        <fullName evidence="4">Putative glucose-6-phosphate 1-epimerase</fullName>
        <ecNumber evidence="4">5.1.3.15</ecNumber>
    </recommendedName>
</protein>
<evidence type="ECO:0000256" key="1">
    <source>
        <dbReference type="ARBA" id="ARBA00001096"/>
    </source>
</evidence>
<dbReference type="Pfam" id="PF01263">
    <property type="entry name" value="Aldose_epim"/>
    <property type="match status" value="1"/>
</dbReference>